<protein>
    <submittedName>
        <fullName evidence="1">Uncharacterized protein</fullName>
    </submittedName>
</protein>
<keyword evidence="2" id="KW-1185">Reference proteome</keyword>
<gene>
    <name evidence="1" type="ORF">L201_007500</name>
</gene>
<accession>A0AAX4K4K0</accession>
<reference evidence="1 2" key="1">
    <citation type="submission" date="2024-01" db="EMBL/GenBank/DDBJ databases">
        <title>Comparative genomics of Cryptococcus and Kwoniella reveals pathogenesis evolution and contrasting modes of karyotype evolution via chromosome fusion or intercentromeric recombination.</title>
        <authorList>
            <person name="Coelho M.A."/>
            <person name="David-Palma M."/>
            <person name="Shea T."/>
            <person name="Bowers K."/>
            <person name="McGinley-Smith S."/>
            <person name="Mohammad A.W."/>
            <person name="Gnirke A."/>
            <person name="Yurkov A.M."/>
            <person name="Nowrousian M."/>
            <person name="Sun S."/>
            <person name="Cuomo C.A."/>
            <person name="Heitman J."/>
        </authorList>
    </citation>
    <scope>NUCLEOTIDE SEQUENCE [LARGE SCALE GENOMIC DNA]</scope>
    <source>
        <strain evidence="1 2">CBS 6074</strain>
    </source>
</reference>
<dbReference type="Proteomes" id="UP001355207">
    <property type="component" value="Chromosome 10"/>
</dbReference>
<name>A0AAX4K4K0_9TREE</name>
<proteinExistence type="predicted"/>
<organism evidence="1 2">
    <name type="scientific">Kwoniella dendrophila CBS 6074</name>
    <dbReference type="NCBI Taxonomy" id="1295534"/>
    <lineage>
        <taxon>Eukaryota</taxon>
        <taxon>Fungi</taxon>
        <taxon>Dikarya</taxon>
        <taxon>Basidiomycota</taxon>
        <taxon>Agaricomycotina</taxon>
        <taxon>Tremellomycetes</taxon>
        <taxon>Tremellales</taxon>
        <taxon>Cryptococcaceae</taxon>
        <taxon>Kwoniella</taxon>
    </lineage>
</organism>
<dbReference type="RefSeq" id="XP_066079303.1">
    <property type="nucleotide sequence ID" value="XM_066223206.1"/>
</dbReference>
<dbReference type="AlphaFoldDB" id="A0AAX4K4K0"/>
<evidence type="ECO:0000313" key="1">
    <source>
        <dbReference type="EMBL" id="WWC92541.1"/>
    </source>
</evidence>
<dbReference type="EMBL" id="CP144107">
    <property type="protein sequence ID" value="WWC92541.1"/>
    <property type="molecule type" value="Genomic_DNA"/>
</dbReference>
<sequence>MNNLFQKVVSTFTGSTTGENQSKATEIECNSRITYHKIDPNSTFQHYLNELDQNVPPTSRDDRGISRSHVYTDNLISVNRIDRDGQINIGMPYSVQTDSMKESTQNSIYVSSYPDSDGNHRSKEESIDNMMKTGIFQFEHDSITVENGAVKDQIRAKFLEIALDEGLVNEFADNVRSRLNSSYSPVVVRNNVMYSRE</sequence>
<evidence type="ECO:0000313" key="2">
    <source>
        <dbReference type="Proteomes" id="UP001355207"/>
    </source>
</evidence>
<dbReference type="GeneID" id="91098168"/>